<gene>
    <name evidence="1" type="ORF">GMARGA_LOCUS13006</name>
</gene>
<accession>A0ABN7V148</accession>
<organism evidence="1 2">
    <name type="scientific">Gigaspora margarita</name>
    <dbReference type="NCBI Taxonomy" id="4874"/>
    <lineage>
        <taxon>Eukaryota</taxon>
        <taxon>Fungi</taxon>
        <taxon>Fungi incertae sedis</taxon>
        <taxon>Mucoromycota</taxon>
        <taxon>Glomeromycotina</taxon>
        <taxon>Glomeromycetes</taxon>
        <taxon>Diversisporales</taxon>
        <taxon>Gigasporaceae</taxon>
        <taxon>Gigaspora</taxon>
    </lineage>
</organism>
<name>A0ABN7V148_GIGMA</name>
<sequence length="101" mass="11716">KIEKEIKISPKRDLILPTETEPTETVLSRKFMLELLECSTIIMGLKQTSKIEEVVKNRHKEVAEKNLVEGSENKTNFKEKPFFIVQYGSHNTGLIEKFTKH</sequence>
<keyword evidence="2" id="KW-1185">Reference proteome</keyword>
<evidence type="ECO:0000313" key="2">
    <source>
        <dbReference type="Proteomes" id="UP000789901"/>
    </source>
</evidence>
<proteinExistence type="predicted"/>
<comment type="caution">
    <text evidence="1">The sequence shown here is derived from an EMBL/GenBank/DDBJ whole genome shotgun (WGS) entry which is preliminary data.</text>
</comment>
<dbReference type="EMBL" id="CAJVQB010008141">
    <property type="protein sequence ID" value="CAG8714587.1"/>
    <property type="molecule type" value="Genomic_DNA"/>
</dbReference>
<reference evidence="1 2" key="1">
    <citation type="submission" date="2021-06" db="EMBL/GenBank/DDBJ databases">
        <authorList>
            <person name="Kallberg Y."/>
            <person name="Tangrot J."/>
            <person name="Rosling A."/>
        </authorList>
    </citation>
    <scope>NUCLEOTIDE SEQUENCE [LARGE SCALE GENOMIC DNA]</scope>
    <source>
        <strain evidence="1 2">120-4 pot B 10/14</strain>
    </source>
</reference>
<feature type="non-terminal residue" evidence="1">
    <location>
        <position position="1"/>
    </location>
</feature>
<evidence type="ECO:0000313" key="1">
    <source>
        <dbReference type="EMBL" id="CAG8714587.1"/>
    </source>
</evidence>
<dbReference type="Proteomes" id="UP000789901">
    <property type="component" value="Unassembled WGS sequence"/>
</dbReference>
<protein>
    <submittedName>
        <fullName evidence="1">19162_t:CDS:1</fullName>
    </submittedName>
</protein>